<dbReference type="EMBL" id="JAPFFF010000006">
    <property type="protein sequence ID" value="KAK8887005.1"/>
    <property type="molecule type" value="Genomic_DNA"/>
</dbReference>
<evidence type="ECO:0000256" key="1">
    <source>
        <dbReference type="SAM" id="MobiDB-lite"/>
    </source>
</evidence>
<protein>
    <submittedName>
        <fullName evidence="2">Uncharacterized protein</fullName>
    </submittedName>
</protein>
<comment type="caution">
    <text evidence="2">The sequence shown here is derived from an EMBL/GenBank/DDBJ whole genome shotgun (WGS) entry which is preliminary data.</text>
</comment>
<dbReference type="Proteomes" id="UP001470230">
    <property type="component" value="Unassembled WGS sequence"/>
</dbReference>
<accession>A0ABR2K7F2</accession>
<name>A0ABR2K7F2_9EUKA</name>
<organism evidence="2 3">
    <name type="scientific">Tritrichomonas musculus</name>
    <dbReference type="NCBI Taxonomy" id="1915356"/>
    <lineage>
        <taxon>Eukaryota</taxon>
        <taxon>Metamonada</taxon>
        <taxon>Parabasalia</taxon>
        <taxon>Tritrichomonadida</taxon>
        <taxon>Tritrichomonadidae</taxon>
        <taxon>Tritrichomonas</taxon>
    </lineage>
</organism>
<feature type="region of interest" description="Disordered" evidence="1">
    <location>
        <begin position="32"/>
        <end position="68"/>
    </location>
</feature>
<sequence length="68" mass="7414">MNQGSYFRIPPPLSNEPPIKISTADVGKIIRLNPATNPKNNANEGNPGPYPNPNDNNNNNQQCNQNDA</sequence>
<proteinExistence type="predicted"/>
<evidence type="ECO:0000313" key="2">
    <source>
        <dbReference type="EMBL" id="KAK8887005.1"/>
    </source>
</evidence>
<gene>
    <name evidence="2" type="ORF">M9Y10_038040</name>
</gene>
<evidence type="ECO:0000313" key="3">
    <source>
        <dbReference type="Proteomes" id="UP001470230"/>
    </source>
</evidence>
<keyword evidence="3" id="KW-1185">Reference proteome</keyword>
<reference evidence="2 3" key="1">
    <citation type="submission" date="2024-04" db="EMBL/GenBank/DDBJ databases">
        <title>Tritrichomonas musculus Genome.</title>
        <authorList>
            <person name="Alves-Ferreira E."/>
            <person name="Grigg M."/>
            <person name="Lorenzi H."/>
            <person name="Galac M."/>
        </authorList>
    </citation>
    <scope>NUCLEOTIDE SEQUENCE [LARGE SCALE GENOMIC DNA]</scope>
    <source>
        <strain evidence="2 3">EAF2021</strain>
    </source>
</reference>
<feature type="region of interest" description="Disordered" evidence="1">
    <location>
        <begin position="1"/>
        <end position="20"/>
    </location>
</feature>
<feature type="compositionally biased region" description="Low complexity" evidence="1">
    <location>
        <begin position="40"/>
        <end position="68"/>
    </location>
</feature>